<sequence>MDSRLEMLTIVVWDRLEERFCNDKRLKQEFYRIIFSLKPPEGTLVRTLKTIDNIELLLQMNNKHIQGTPKVLMRMSNRIIL</sequence>
<dbReference type="AlphaFoldDB" id="A0A1I7WH71"/>
<organism evidence="1 2">
    <name type="scientific">Heterorhabditis bacteriophora</name>
    <name type="common">Entomopathogenic nematode worm</name>
    <dbReference type="NCBI Taxonomy" id="37862"/>
    <lineage>
        <taxon>Eukaryota</taxon>
        <taxon>Metazoa</taxon>
        <taxon>Ecdysozoa</taxon>
        <taxon>Nematoda</taxon>
        <taxon>Chromadorea</taxon>
        <taxon>Rhabditida</taxon>
        <taxon>Rhabditina</taxon>
        <taxon>Rhabditomorpha</taxon>
        <taxon>Strongyloidea</taxon>
        <taxon>Heterorhabditidae</taxon>
        <taxon>Heterorhabditis</taxon>
    </lineage>
</organism>
<dbReference type="Proteomes" id="UP000095283">
    <property type="component" value="Unplaced"/>
</dbReference>
<name>A0A1I7WH71_HETBA</name>
<evidence type="ECO:0000313" key="1">
    <source>
        <dbReference type="Proteomes" id="UP000095283"/>
    </source>
</evidence>
<evidence type="ECO:0000313" key="2">
    <source>
        <dbReference type="WBParaSite" id="Hba_04300"/>
    </source>
</evidence>
<keyword evidence="1" id="KW-1185">Reference proteome</keyword>
<reference evidence="2" key="1">
    <citation type="submission" date="2016-11" db="UniProtKB">
        <authorList>
            <consortium name="WormBaseParasite"/>
        </authorList>
    </citation>
    <scope>IDENTIFICATION</scope>
</reference>
<accession>A0A1I7WH71</accession>
<dbReference type="WBParaSite" id="Hba_04300">
    <property type="protein sequence ID" value="Hba_04300"/>
    <property type="gene ID" value="Hba_04300"/>
</dbReference>
<proteinExistence type="predicted"/>
<protein>
    <submittedName>
        <fullName evidence="2">Uncharacterized protein</fullName>
    </submittedName>
</protein>